<feature type="transmembrane region" description="Helical" evidence="1">
    <location>
        <begin position="25"/>
        <end position="48"/>
    </location>
</feature>
<keyword evidence="1" id="KW-0472">Membrane</keyword>
<keyword evidence="1" id="KW-0812">Transmembrane</keyword>
<sequence>MENTLISKRKKKTSFKRQVIQHDKLMSLVKLMVITTSGLYMSVLGPLLSGGKNQDSCVHACDIVVVERGRRDSLQLLERVGIIAHYSALIWYFGYGTDIFLGAHVVRDWSEYVDDGSIDPPTVNRLGSRCII</sequence>
<keyword evidence="3" id="KW-1185">Reference proteome</keyword>
<gene>
    <name evidence="2" type="ORF">MAR_010622</name>
</gene>
<evidence type="ECO:0000313" key="3">
    <source>
        <dbReference type="Proteomes" id="UP001164746"/>
    </source>
</evidence>
<organism evidence="2 3">
    <name type="scientific">Mya arenaria</name>
    <name type="common">Soft-shell clam</name>
    <dbReference type="NCBI Taxonomy" id="6604"/>
    <lineage>
        <taxon>Eukaryota</taxon>
        <taxon>Metazoa</taxon>
        <taxon>Spiralia</taxon>
        <taxon>Lophotrochozoa</taxon>
        <taxon>Mollusca</taxon>
        <taxon>Bivalvia</taxon>
        <taxon>Autobranchia</taxon>
        <taxon>Heteroconchia</taxon>
        <taxon>Euheterodonta</taxon>
        <taxon>Imparidentia</taxon>
        <taxon>Neoheterodontei</taxon>
        <taxon>Myida</taxon>
        <taxon>Myoidea</taxon>
        <taxon>Myidae</taxon>
        <taxon>Mya</taxon>
    </lineage>
</organism>
<accession>A0ABY7E4D4</accession>
<evidence type="ECO:0000256" key="1">
    <source>
        <dbReference type="SAM" id="Phobius"/>
    </source>
</evidence>
<evidence type="ECO:0000313" key="2">
    <source>
        <dbReference type="EMBL" id="WAR04064.1"/>
    </source>
</evidence>
<protein>
    <submittedName>
        <fullName evidence="2">Uncharacterized protein</fullName>
    </submittedName>
</protein>
<dbReference type="EMBL" id="CP111015">
    <property type="protein sequence ID" value="WAR04064.1"/>
    <property type="molecule type" value="Genomic_DNA"/>
</dbReference>
<dbReference type="Proteomes" id="UP001164746">
    <property type="component" value="Chromosome 4"/>
</dbReference>
<keyword evidence="1" id="KW-1133">Transmembrane helix</keyword>
<name>A0ABY7E4D4_MYAAR</name>
<proteinExistence type="predicted"/>
<reference evidence="2" key="1">
    <citation type="submission" date="2022-11" db="EMBL/GenBank/DDBJ databases">
        <title>Centuries of genome instability and evolution in soft-shell clam transmissible cancer (bioRxiv).</title>
        <authorList>
            <person name="Hart S.F.M."/>
            <person name="Yonemitsu M.A."/>
            <person name="Giersch R.M."/>
            <person name="Beal B.F."/>
            <person name="Arriagada G."/>
            <person name="Davis B.W."/>
            <person name="Ostrander E.A."/>
            <person name="Goff S.P."/>
            <person name="Metzger M.J."/>
        </authorList>
    </citation>
    <scope>NUCLEOTIDE SEQUENCE</scope>
    <source>
        <strain evidence="2">MELC-2E11</strain>
        <tissue evidence="2">Siphon/mantle</tissue>
    </source>
</reference>